<keyword evidence="1" id="KW-0732">Signal</keyword>
<organism evidence="2 3">
    <name type="scientific">Aspergillus lucknowensis</name>
    <dbReference type="NCBI Taxonomy" id="176173"/>
    <lineage>
        <taxon>Eukaryota</taxon>
        <taxon>Fungi</taxon>
        <taxon>Dikarya</taxon>
        <taxon>Ascomycota</taxon>
        <taxon>Pezizomycotina</taxon>
        <taxon>Eurotiomycetes</taxon>
        <taxon>Eurotiomycetidae</taxon>
        <taxon>Eurotiales</taxon>
        <taxon>Aspergillaceae</taxon>
        <taxon>Aspergillus</taxon>
        <taxon>Aspergillus subgen. Nidulantes</taxon>
    </lineage>
</organism>
<dbReference type="RefSeq" id="XP_070887516.1">
    <property type="nucleotide sequence ID" value="XM_071028773.1"/>
</dbReference>
<protein>
    <submittedName>
        <fullName evidence="2">Uncharacterized protein</fullName>
    </submittedName>
</protein>
<accession>A0ABR4LVI2</accession>
<dbReference type="Proteomes" id="UP001610432">
    <property type="component" value="Unassembled WGS sequence"/>
</dbReference>
<sequence length="274" mass="31658">MIWSSTLGSSILLWVSDTLSRLRFSQDREDKRQNALRVLSDTFAKFREYPVAYLDPEHLERQQIKVDIKTLPLDDVTVGQARNDTAGADLSFFLPLSYETISSVHKLNLESPEIAQIYAEINETTDENSPELFKAGYLSKQMQISFLTYRLEWEVNEAPRNGTKGNSRPLRVVTGWRSSEFSFVEQFLPYLESHTDPKWEPTIYWLKNGVPHIKLCMYNTSRGDPKLLLRTELFTIIAAIATRLTDDKLKQHLIIPTICYILPLHLNYLSLIKC</sequence>
<proteinExistence type="predicted"/>
<keyword evidence="3" id="KW-1185">Reference proteome</keyword>
<gene>
    <name evidence="2" type="ORF">BJX67DRAFT_349749</name>
</gene>
<reference evidence="2 3" key="1">
    <citation type="submission" date="2024-07" db="EMBL/GenBank/DDBJ databases">
        <title>Section-level genome sequencing and comparative genomics of Aspergillus sections Usti and Cavernicolus.</title>
        <authorList>
            <consortium name="Lawrence Berkeley National Laboratory"/>
            <person name="Nybo J.L."/>
            <person name="Vesth T.C."/>
            <person name="Theobald S."/>
            <person name="Frisvad J.C."/>
            <person name="Larsen T.O."/>
            <person name="Kjaerboelling I."/>
            <person name="Rothschild-Mancinelli K."/>
            <person name="Lyhne E.K."/>
            <person name="Kogle M.E."/>
            <person name="Barry K."/>
            <person name="Clum A."/>
            <person name="Na H."/>
            <person name="Ledsgaard L."/>
            <person name="Lin J."/>
            <person name="Lipzen A."/>
            <person name="Kuo A."/>
            <person name="Riley R."/>
            <person name="Mondo S."/>
            <person name="Labutti K."/>
            <person name="Haridas S."/>
            <person name="Pangalinan J."/>
            <person name="Salamov A.A."/>
            <person name="Simmons B.A."/>
            <person name="Magnuson J.K."/>
            <person name="Chen J."/>
            <person name="Drula E."/>
            <person name="Henrissat B."/>
            <person name="Wiebenga A."/>
            <person name="Lubbers R.J."/>
            <person name="Gomes A.C."/>
            <person name="Macurrencykelacurrency M.R."/>
            <person name="Stajich J."/>
            <person name="Grigoriev I.V."/>
            <person name="Mortensen U.H."/>
            <person name="De Vries R.P."/>
            <person name="Baker S.E."/>
            <person name="Andersen M.R."/>
        </authorList>
    </citation>
    <scope>NUCLEOTIDE SEQUENCE [LARGE SCALE GENOMIC DNA]</scope>
    <source>
        <strain evidence="2 3">CBS 449.75</strain>
    </source>
</reference>
<dbReference type="EMBL" id="JBFXLQ010000013">
    <property type="protein sequence ID" value="KAL2868537.1"/>
    <property type="molecule type" value="Genomic_DNA"/>
</dbReference>
<evidence type="ECO:0000313" key="2">
    <source>
        <dbReference type="EMBL" id="KAL2868537.1"/>
    </source>
</evidence>
<evidence type="ECO:0000256" key="1">
    <source>
        <dbReference type="SAM" id="SignalP"/>
    </source>
</evidence>
<comment type="caution">
    <text evidence="2">The sequence shown here is derived from an EMBL/GenBank/DDBJ whole genome shotgun (WGS) entry which is preliminary data.</text>
</comment>
<evidence type="ECO:0000313" key="3">
    <source>
        <dbReference type="Proteomes" id="UP001610432"/>
    </source>
</evidence>
<dbReference type="GeneID" id="98143845"/>
<feature type="signal peptide" evidence="1">
    <location>
        <begin position="1"/>
        <end position="20"/>
    </location>
</feature>
<feature type="chain" id="PRO_5046303286" evidence="1">
    <location>
        <begin position="21"/>
        <end position="274"/>
    </location>
</feature>
<name>A0ABR4LVI2_9EURO</name>